<dbReference type="GO" id="GO:0031071">
    <property type="term" value="F:cysteine desulfurase activity"/>
    <property type="evidence" value="ECO:0007669"/>
    <property type="project" value="UniProtKB-EC"/>
</dbReference>
<dbReference type="InterPro" id="IPR015424">
    <property type="entry name" value="PyrdxlP-dep_Trfase"/>
</dbReference>
<dbReference type="InterPro" id="IPR015421">
    <property type="entry name" value="PyrdxlP-dep_Trfase_major"/>
</dbReference>
<dbReference type="PANTHER" id="PTHR11601:SF34">
    <property type="entry name" value="CYSTEINE DESULFURASE"/>
    <property type="match status" value="1"/>
</dbReference>
<gene>
    <name evidence="5" type="ORF">A3H53_03340</name>
</gene>
<dbReference type="AlphaFoldDB" id="A0A1F6XXR0"/>
<sequence>MARRGVGERFPIFHTDAVQAANYLDLNVARLGVDMLTLSGSKIEGAGRVGALYKKKSVLLAKIFGGGDQEMGLRPGTENLLEILKFSDALKSAQKIKEKESKKLTKLRDYFINKINYSNILENIGIVLNGDMKNRLPNNVNITIPNIPSDLLVIELSVRGIMASAKSACKSGDGKASYVIQAVNPKVKETDGSLRFSLGRETTKADVNYTVKSLSEILTKLKKWYS</sequence>
<evidence type="ECO:0000256" key="3">
    <source>
        <dbReference type="ARBA" id="ARBA00050776"/>
    </source>
</evidence>
<dbReference type="Proteomes" id="UP000176479">
    <property type="component" value="Unassembled WGS sequence"/>
</dbReference>
<dbReference type="Gene3D" id="3.40.640.10">
    <property type="entry name" value="Type I PLP-dependent aspartate aminotransferase-like (Major domain)"/>
    <property type="match status" value="1"/>
</dbReference>
<comment type="catalytic activity">
    <reaction evidence="3">
        <text>(sulfur carrier)-H + L-cysteine = (sulfur carrier)-SH + L-alanine</text>
        <dbReference type="Rhea" id="RHEA:43892"/>
        <dbReference type="Rhea" id="RHEA-COMP:14737"/>
        <dbReference type="Rhea" id="RHEA-COMP:14739"/>
        <dbReference type="ChEBI" id="CHEBI:29917"/>
        <dbReference type="ChEBI" id="CHEBI:35235"/>
        <dbReference type="ChEBI" id="CHEBI:57972"/>
        <dbReference type="ChEBI" id="CHEBI:64428"/>
        <dbReference type="EC" id="2.8.1.7"/>
    </reaction>
</comment>
<dbReference type="EMBL" id="MFVK01000029">
    <property type="protein sequence ID" value="OGI98912.1"/>
    <property type="molecule type" value="Genomic_DNA"/>
</dbReference>
<comment type="cofactor">
    <cofactor evidence="1">
        <name>pyridoxal 5'-phosphate</name>
        <dbReference type="ChEBI" id="CHEBI:597326"/>
    </cofactor>
</comment>
<evidence type="ECO:0000313" key="6">
    <source>
        <dbReference type="Proteomes" id="UP000176479"/>
    </source>
</evidence>
<protein>
    <recommendedName>
        <fullName evidence="4">Aminotransferase class V domain-containing protein</fullName>
    </recommendedName>
</protein>
<accession>A0A1F6XXR0</accession>
<reference evidence="5 6" key="1">
    <citation type="journal article" date="2016" name="Nat. Commun.">
        <title>Thousands of microbial genomes shed light on interconnected biogeochemical processes in an aquifer system.</title>
        <authorList>
            <person name="Anantharaman K."/>
            <person name="Brown C.T."/>
            <person name="Hug L.A."/>
            <person name="Sharon I."/>
            <person name="Castelle C.J."/>
            <person name="Probst A.J."/>
            <person name="Thomas B.C."/>
            <person name="Singh A."/>
            <person name="Wilkins M.J."/>
            <person name="Karaoz U."/>
            <person name="Brodie E.L."/>
            <person name="Williams K.H."/>
            <person name="Hubbard S.S."/>
            <person name="Banfield J.F."/>
        </authorList>
    </citation>
    <scope>NUCLEOTIDE SEQUENCE [LARGE SCALE GENOMIC DNA]</scope>
</reference>
<evidence type="ECO:0000256" key="2">
    <source>
        <dbReference type="ARBA" id="ARBA00006490"/>
    </source>
</evidence>
<comment type="similarity">
    <text evidence="2">Belongs to the class-V pyridoxal-phosphate-dependent aminotransferase family. NifS/IscS subfamily.</text>
</comment>
<dbReference type="Pfam" id="PF00266">
    <property type="entry name" value="Aminotran_5"/>
    <property type="match status" value="1"/>
</dbReference>
<dbReference type="SUPFAM" id="SSF53383">
    <property type="entry name" value="PLP-dependent transferases"/>
    <property type="match status" value="1"/>
</dbReference>
<evidence type="ECO:0000256" key="1">
    <source>
        <dbReference type="ARBA" id="ARBA00001933"/>
    </source>
</evidence>
<feature type="domain" description="Aminotransferase class V" evidence="4">
    <location>
        <begin position="12"/>
        <end position="208"/>
    </location>
</feature>
<dbReference type="Gene3D" id="3.90.1150.10">
    <property type="entry name" value="Aspartate Aminotransferase, domain 1"/>
    <property type="match status" value="1"/>
</dbReference>
<dbReference type="InterPro" id="IPR015422">
    <property type="entry name" value="PyrdxlP-dep_Trfase_small"/>
</dbReference>
<dbReference type="PANTHER" id="PTHR11601">
    <property type="entry name" value="CYSTEINE DESULFURYLASE FAMILY MEMBER"/>
    <property type="match status" value="1"/>
</dbReference>
<name>A0A1F6XXR0_9BACT</name>
<organism evidence="5 6">
    <name type="scientific">Candidatus Nomurabacteria bacterium RIFCSPLOWO2_02_FULL_40_10</name>
    <dbReference type="NCBI Taxonomy" id="1801786"/>
    <lineage>
        <taxon>Bacteria</taxon>
        <taxon>Candidatus Nomuraibacteriota</taxon>
    </lineage>
</organism>
<dbReference type="InterPro" id="IPR000192">
    <property type="entry name" value="Aminotrans_V_dom"/>
</dbReference>
<evidence type="ECO:0000313" key="5">
    <source>
        <dbReference type="EMBL" id="OGI98912.1"/>
    </source>
</evidence>
<evidence type="ECO:0000259" key="4">
    <source>
        <dbReference type="Pfam" id="PF00266"/>
    </source>
</evidence>
<proteinExistence type="inferred from homology"/>
<comment type="caution">
    <text evidence="5">The sequence shown here is derived from an EMBL/GenBank/DDBJ whole genome shotgun (WGS) entry which is preliminary data.</text>
</comment>